<comment type="caution">
    <text evidence="1">The sequence shown here is derived from an EMBL/GenBank/DDBJ whole genome shotgun (WGS) entry which is preliminary data.</text>
</comment>
<evidence type="ECO:0000313" key="2">
    <source>
        <dbReference type="Proteomes" id="UP001595818"/>
    </source>
</evidence>
<name>A0ABV9T359_9BACT</name>
<dbReference type="Proteomes" id="UP001595818">
    <property type="component" value="Unassembled WGS sequence"/>
</dbReference>
<reference evidence="2" key="1">
    <citation type="journal article" date="2019" name="Int. J. Syst. Evol. Microbiol.">
        <title>The Global Catalogue of Microorganisms (GCM) 10K type strain sequencing project: providing services to taxonomists for standard genome sequencing and annotation.</title>
        <authorList>
            <consortium name="The Broad Institute Genomics Platform"/>
            <consortium name="The Broad Institute Genome Sequencing Center for Infectious Disease"/>
            <person name="Wu L."/>
            <person name="Ma J."/>
        </authorList>
    </citation>
    <scope>NUCLEOTIDE SEQUENCE [LARGE SCALE GENOMIC DNA]</scope>
    <source>
        <strain evidence="2">CGMCC 4.7466</strain>
    </source>
</reference>
<dbReference type="InterPro" id="IPR027417">
    <property type="entry name" value="P-loop_NTPase"/>
</dbReference>
<organism evidence="1 2">
    <name type="scientific">Negadavirga shengliensis</name>
    <dbReference type="NCBI Taxonomy" id="1389218"/>
    <lineage>
        <taxon>Bacteria</taxon>
        <taxon>Pseudomonadati</taxon>
        <taxon>Bacteroidota</taxon>
        <taxon>Cytophagia</taxon>
        <taxon>Cytophagales</taxon>
        <taxon>Cyclobacteriaceae</taxon>
        <taxon>Negadavirga</taxon>
    </lineage>
</organism>
<dbReference type="PIRSF" id="PIRSF034285">
    <property type="entry name" value="UCP034285"/>
    <property type="match status" value="1"/>
</dbReference>
<gene>
    <name evidence="1" type="ORF">ACFPFU_15770</name>
</gene>
<dbReference type="RefSeq" id="WP_377065740.1">
    <property type="nucleotide sequence ID" value="NZ_JBHSJJ010000009.1"/>
</dbReference>
<dbReference type="Gene3D" id="3.40.50.300">
    <property type="entry name" value="P-loop containing nucleotide triphosphate hydrolases"/>
    <property type="match status" value="1"/>
</dbReference>
<proteinExistence type="predicted"/>
<dbReference type="SUPFAM" id="SSF52540">
    <property type="entry name" value="P-loop containing nucleoside triphosphate hydrolases"/>
    <property type="match status" value="1"/>
</dbReference>
<evidence type="ECO:0000313" key="1">
    <source>
        <dbReference type="EMBL" id="MFC4873157.1"/>
    </source>
</evidence>
<protein>
    <submittedName>
        <fullName evidence="1">ImuA family protein</fullName>
    </submittedName>
</protein>
<dbReference type="InterPro" id="IPR017026">
    <property type="entry name" value="ImuA"/>
</dbReference>
<dbReference type="EMBL" id="JBHSJJ010000009">
    <property type="protein sequence ID" value="MFC4873157.1"/>
    <property type="molecule type" value="Genomic_DNA"/>
</dbReference>
<accession>A0ABV9T359</accession>
<sequence>MEKNERIRQLKEKIMELEGFYTPSEGHRLPFGLGPLESAFPRGIFPMGAIHEFISPGMAETASTNGFIAGLLSVLMQKGGFCLWVSNRRTLFPPGLKQFGVEPDRFIFIDAKKEKDVLWTVEQGLRCEALAAVVGELKEISFAESRRLQLAVESSRVTGFLHRHQPRNEGTLACATRWKIMSMSSKTEEGIPGVGFPRWRVELVKVRNGRPGVWQLEWKEGAFRYIPFSKGSGEAKKKQRYA</sequence>
<keyword evidence="2" id="KW-1185">Reference proteome</keyword>